<evidence type="ECO:0000313" key="3">
    <source>
        <dbReference type="Proteomes" id="UP000299102"/>
    </source>
</evidence>
<reference evidence="2 3" key="1">
    <citation type="journal article" date="2019" name="Commun. Biol.">
        <title>The bagworm genome reveals a unique fibroin gene that provides high tensile strength.</title>
        <authorList>
            <person name="Kono N."/>
            <person name="Nakamura H."/>
            <person name="Ohtoshi R."/>
            <person name="Tomita M."/>
            <person name="Numata K."/>
            <person name="Arakawa K."/>
        </authorList>
    </citation>
    <scope>NUCLEOTIDE SEQUENCE [LARGE SCALE GENOMIC DNA]</scope>
</reference>
<comment type="caution">
    <text evidence="2">The sequence shown here is derived from an EMBL/GenBank/DDBJ whole genome shotgun (WGS) entry which is preliminary data.</text>
</comment>
<protein>
    <submittedName>
        <fullName evidence="2">Uncharacterized protein</fullName>
    </submittedName>
</protein>
<evidence type="ECO:0000256" key="1">
    <source>
        <dbReference type="SAM" id="Phobius"/>
    </source>
</evidence>
<keyword evidence="1" id="KW-1133">Transmembrane helix</keyword>
<keyword evidence="1" id="KW-0812">Transmembrane</keyword>
<organism evidence="2 3">
    <name type="scientific">Eumeta variegata</name>
    <name type="common">Bagworm moth</name>
    <name type="synonym">Eumeta japonica</name>
    <dbReference type="NCBI Taxonomy" id="151549"/>
    <lineage>
        <taxon>Eukaryota</taxon>
        <taxon>Metazoa</taxon>
        <taxon>Ecdysozoa</taxon>
        <taxon>Arthropoda</taxon>
        <taxon>Hexapoda</taxon>
        <taxon>Insecta</taxon>
        <taxon>Pterygota</taxon>
        <taxon>Neoptera</taxon>
        <taxon>Endopterygota</taxon>
        <taxon>Lepidoptera</taxon>
        <taxon>Glossata</taxon>
        <taxon>Ditrysia</taxon>
        <taxon>Tineoidea</taxon>
        <taxon>Psychidae</taxon>
        <taxon>Oiketicinae</taxon>
        <taxon>Eumeta</taxon>
    </lineage>
</organism>
<accession>A0A4C1T0G1</accession>
<gene>
    <name evidence="2" type="ORF">EVAR_78108_1</name>
</gene>
<name>A0A4C1T0G1_EUMVA</name>
<dbReference type="AlphaFoldDB" id="A0A4C1T0G1"/>
<keyword evidence="1" id="KW-0472">Membrane</keyword>
<evidence type="ECO:0000313" key="2">
    <source>
        <dbReference type="EMBL" id="GBP07972.1"/>
    </source>
</evidence>
<proteinExistence type="predicted"/>
<keyword evidence="3" id="KW-1185">Reference proteome</keyword>
<feature type="transmembrane region" description="Helical" evidence="1">
    <location>
        <begin position="44"/>
        <end position="63"/>
    </location>
</feature>
<sequence length="115" mass="13108">MASRSVASNPFHALHRSLPCASRERRLGECSATVWFEWTPRAPLPLLLFFVVLCLLLGGWCHCRTRFRFDAPRLTIMRRKASMASVGMKPATSRCTARDDRHVNRTTYRGFASLP</sequence>
<dbReference type="EMBL" id="BGZK01000028">
    <property type="protein sequence ID" value="GBP07972.1"/>
    <property type="molecule type" value="Genomic_DNA"/>
</dbReference>
<dbReference type="Proteomes" id="UP000299102">
    <property type="component" value="Unassembled WGS sequence"/>
</dbReference>